<keyword evidence="2" id="KW-1133">Transmembrane helix</keyword>
<sequence>MEVADVYGKESKDPGHVKIWVMFIEILSPITAMLCLIQSCHQASEEMAQSRSTSAQVPCYPNGRVSLLFPSRKRNRSARAIFELLTCDGVHLAPFVGSRDSQQAPLLQAGIPSDLTPLESPLRHMQRSSSVKERNQSQR</sequence>
<evidence type="ECO:0000256" key="2">
    <source>
        <dbReference type="SAM" id="Phobius"/>
    </source>
</evidence>
<dbReference type="EMBL" id="MJBS01000071">
    <property type="protein sequence ID" value="OHE96313.1"/>
    <property type="molecule type" value="Genomic_DNA"/>
</dbReference>
<name>A0A1G4B4R7_9PEZI</name>
<accession>A0A1G4B4R7</accession>
<protein>
    <submittedName>
        <fullName evidence="3">Uncharacterized protein</fullName>
    </submittedName>
</protein>
<feature type="compositionally biased region" description="Basic and acidic residues" evidence="1">
    <location>
        <begin position="130"/>
        <end position="139"/>
    </location>
</feature>
<keyword evidence="2" id="KW-0812">Transmembrane</keyword>
<dbReference type="RefSeq" id="XP_022473473.1">
    <property type="nucleotide sequence ID" value="XM_022620016.1"/>
</dbReference>
<evidence type="ECO:0000256" key="1">
    <source>
        <dbReference type="SAM" id="MobiDB-lite"/>
    </source>
</evidence>
<dbReference type="AlphaFoldDB" id="A0A1G4B4R7"/>
<feature type="transmembrane region" description="Helical" evidence="2">
    <location>
        <begin position="19"/>
        <end position="37"/>
    </location>
</feature>
<dbReference type="OrthoDB" id="5348404at2759"/>
<gene>
    <name evidence="3" type="ORF">CORC01_08385</name>
</gene>
<evidence type="ECO:0000313" key="3">
    <source>
        <dbReference type="EMBL" id="OHE96313.1"/>
    </source>
</evidence>
<evidence type="ECO:0000313" key="4">
    <source>
        <dbReference type="Proteomes" id="UP000176998"/>
    </source>
</evidence>
<proteinExistence type="predicted"/>
<organism evidence="3 4">
    <name type="scientific">Colletotrichum orchidophilum</name>
    <dbReference type="NCBI Taxonomy" id="1209926"/>
    <lineage>
        <taxon>Eukaryota</taxon>
        <taxon>Fungi</taxon>
        <taxon>Dikarya</taxon>
        <taxon>Ascomycota</taxon>
        <taxon>Pezizomycotina</taxon>
        <taxon>Sordariomycetes</taxon>
        <taxon>Hypocreomycetidae</taxon>
        <taxon>Glomerellales</taxon>
        <taxon>Glomerellaceae</taxon>
        <taxon>Colletotrichum</taxon>
    </lineage>
</organism>
<comment type="caution">
    <text evidence="3">The sequence shown here is derived from an EMBL/GenBank/DDBJ whole genome shotgun (WGS) entry which is preliminary data.</text>
</comment>
<dbReference type="GeneID" id="34561526"/>
<dbReference type="Proteomes" id="UP000176998">
    <property type="component" value="Unassembled WGS sequence"/>
</dbReference>
<feature type="region of interest" description="Disordered" evidence="1">
    <location>
        <begin position="117"/>
        <end position="139"/>
    </location>
</feature>
<reference evidence="3 4" key="1">
    <citation type="submission" date="2016-09" db="EMBL/GenBank/DDBJ databases">
        <authorList>
            <person name="Capua I."/>
            <person name="De Benedictis P."/>
            <person name="Joannis T."/>
            <person name="Lombin L.H."/>
            <person name="Cattoli G."/>
        </authorList>
    </citation>
    <scope>NUCLEOTIDE SEQUENCE [LARGE SCALE GENOMIC DNA]</scope>
    <source>
        <strain evidence="3 4">IMI 309357</strain>
    </source>
</reference>
<keyword evidence="4" id="KW-1185">Reference proteome</keyword>
<keyword evidence="2" id="KW-0472">Membrane</keyword>